<keyword evidence="6" id="KW-1185">Reference proteome</keyword>
<gene>
    <name evidence="5" type="ORF">BB559_004466</name>
    <name evidence="4" type="ORF">BB559_005458</name>
</gene>
<dbReference type="Pfam" id="PF00561">
    <property type="entry name" value="Abhydrolase_1"/>
    <property type="match status" value="1"/>
</dbReference>
<comment type="similarity">
    <text evidence="1">Belongs to the peptidase S33 family. ABHD4/ABHD5 subfamily.</text>
</comment>
<evidence type="ECO:0000313" key="4">
    <source>
        <dbReference type="EMBL" id="PVU88646.1"/>
    </source>
</evidence>
<protein>
    <recommendedName>
        <fullName evidence="3">AB hydrolase-1 domain-containing protein</fullName>
    </recommendedName>
</protein>
<dbReference type="AlphaFoldDB" id="A0A2T9YEF7"/>
<feature type="compositionally biased region" description="Basic and acidic residues" evidence="2">
    <location>
        <begin position="237"/>
        <end position="246"/>
    </location>
</feature>
<dbReference type="OrthoDB" id="7457040at2759"/>
<organism evidence="5 6">
    <name type="scientific">Furculomyces boomerangus</name>
    <dbReference type="NCBI Taxonomy" id="61424"/>
    <lineage>
        <taxon>Eukaryota</taxon>
        <taxon>Fungi</taxon>
        <taxon>Fungi incertae sedis</taxon>
        <taxon>Zoopagomycota</taxon>
        <taxon>Kickxellomycotina</taxon>
        <taxon>Harpellomycetes</taxon>
        <taxon>Harpellales</taxon>
        <taxon>Harpellaceae</taxon>
        <taxon>Furculomyces</taxon>
    </lineage>
</organism>
<dbReference type="PANTHER" id="PTHR42886:SF29">
    <property type="entry name" value="PUMMELIG, ISOFORM A"/>
    <property type="match status" value="1"/>
</dbReference>
<evidence type="ECO:0000256" key="2">
    <source>
        <dbReference type="SAM" id="MobiDB-lite"/>
    </source>
</evidence>
<dbReference type="PANTHER" id="PTHR42886">
    <property type="entry name" value="RE40534P-RELATED"/>
    <property type="match status" value="1"/>
</dbReference>
<dbReference type="Gene3D" id="3.40.50.1820">
    <property type="entry name" value="alpha/beta hydrolase"/>
    <property type="match status" value="1"/>
</dbReference>
<comment type="caution">
    <text evidence="5">The sequence shown here is derived from an EMBL/GenBank/DDBJ whole genome shotgun (WGS) entry which is preliminary data.</text>
</comment>
<proteinExistence type="inferred from homology"/>
<evidence type="ECO:0000256" key="1">
    <source>
        <dbReference type="ARBA" id="ARBA00038097"/>
    </source>
</evidence>
<dbReference type="InterPro" id="IPR029058">
    <property type="entry name" value="AB_hydrolase_fold"/>
</dbReference>
<evidence type="ECO:0000313" key="6">
    <source>
        <dbReference type="Proteomes" id="UP000245699"/>
    </source>
</evidence>
<dbReference type="EMBL" id="MBFT01000607">
    <property type="protein sequence ID" value="PVU88646.1"/>
    <property type="molecule type" value="Genomic_DNA"/>
</dbReference>
<reference evidence="5 6" key="1">
    <citation type="journal article" date="2018" name="MBio">
        <title>Comparative Genomics Reveals the Core Gene Toolbox for the Fungus-Insect Symbiosis.</title>
        <authorList>
            <person name="Wang Y."/>
            <person name="Stata M."/>
            <person name="Wang W."/>
            <person name="Stajich J.E."/>
            <person name="White M.M."/>
            <person name="Moncalvo J.M."/>
        </authorList>
    </citation>
    <scope>NUCLEOTIDE SEQUENCE [LARGE SCALE GENOMIC DNA]</scope>
    <source>
        <strain evidence="5 6">AUS-77-4</strain>
    </source>
</reference>
<feature type="region of interest" description="Disordered" evidence="2">
    <location>
        <begin position="237"/>
        <end position="257"/>
    </location>
</feature>
<dbReference type="GO" id="GO:0042171">
    <property type="term" value="F:lysophosphatidic acid acyltransferase activity"/>
    <property type="evidence" value="ECO:0007669"/>
    <property type="project" value="TreeGrafter"/>
</dbReference>
<evidence type="ECO:0000259" key="3">
    <source>
        <dbReference type="Pfam" id="PF00561"/>
    </source>
</evidence>
<dbReference type="GO" id="GO:0052689">
    <property type="term" value="F:carboxylic ester hydrolase activity"/>
    <property type="evidence" value="ECO:0007669"/>
    <property type="project" value="TreeGrafter"/>
</dbReference>
<feature type="domain" description="AB hydrolase-1" evidence="3">
    <location>
        <begin position="106"/>
        <end position="230"/>
    </location>
</feature>
<evidence type="ECO:0000313" key="5">
    <source>
        <dbReference type="EMBL" id="PVU90716.1"/>
    </source>
</evidence>
<dbReference type="SUPFAM" id="SSF53474">
    <property type="entry name" value="alpha/beta-Hydrolases"/>
    <property type="match status" value="1"/>
</dbReference>
<accession>A0A2T9YEF7</accession>
<dbReference type="GO" id="GO:0055088">
    <property type="term" value="P:lipid homeostasis"/>
    <property type="evidence" value="ECO:0007669"/>
    <property type="project" value="TreeGrafter"/>
</dbReference>
<dbReference type="STRING" id="61424.A0A2T9YEF7"/>
<sequence length="431" mass="49252">MQVQASNFPDSASKNNYSKFNFNIFQSLHSWYLPTSRSLAEASEKNILSMGDVDLCYVDCETVEHNEHPSKNDLLTAKMMNVPVDNENFIRTLFIENKNGSTNKNLVITHGFGNGLGFYFKNYKELGNSLDSNIYSIDWLGMGLSSRPDFKINKKHSHEEKVAFAEEFFVESLEKWREGLKIEKMILLGHSFGGYMSSLYALKYPERIEKLVLESPVGVPETPESMRDLVDLGKFPEKRPKEKDSLPKSSQASSVDENIDRVIDRDEETLERLRNVPLQYRLLAKIVYKLWESHLSPQSVLRFFGRFGSKFTNRYVSKFTSFSEEERNALSEYMFHVAAQKGSSEYAIGVILKPLAFARFPLKNRISNLAVPTTFLYGETDWMDYDAGKELSDSLKVPSECHIIPNAGHNMHLDNPEGFNNVLAKIVNIDL</sequence>
<dbReference type="GO" id="GO:0006654">
    <property type="term" value="P:phosphatidic acid biosynthetic process"/>
    <property type="evidence" value="ECO:0007669"/>
    <property type="project" value="TreeGrafter"/>
</dbReference>
<dbReference type="InterPro" id="IPR000073">
    <property type="entry name" value="AB_hydrolase_1"/>
</dbReference>
<name>A0A2T9YEF7_9FUNG</name>
<feature type="compositionally biased region" description="Polar residues" evidence="2">
    <location>
        <begin position="247"/>
        <end position="256"/>
    </location>
</feature>
<dbReference type="EMBL" id="MBFT01000464">
    <property type="protein sequence ID" value="PVU90716.1"/>
    <property type="molecule type" value="Genomic_DNA"/>
</dbReference>
<dbReference type="Proteomes" id="UP000245699">
    <property type="component" value="Unassembled WGS sequence"/>
</dbReference>